<name>A0ABM1Z0Q3_AEDAL</name>
<dbReference type="GeneID" id="134285393"/>
<organism evidence="3 4">
    <name type="scientific">Aedes albopictus</name>
    <name type="common">Asian tiger mosquito</name>
    <name type="synonym">Stegomyia albopicta</name>
    <dbReference type="NCBI Taxonomy" id="7160"/>
    <lineage>
        <taxon>Eukaryota</taxon>
        <taxon>Metazoa</taxon>
        <taxon>Ecdysozoa</taxon>
        <taxon>Arthropoda</taxon>
        <taxon>Hexapoda</taxon>
        <taxon>Insecta</taxon>
        <taxon>Pterygota</taxon>
        <taxon>Neoptera</taxon>
        <taxon>Endopterygota</taxon>
        <taxon>Diptera</taxon>
        <taxon>Nematocera</taxon>
        <taxon>Culicoidea</taxon>
        <taxon>Culicidae</taxon>
        <taxon>Culicinae</taxon>
        <taxon>Aedini</taxon>
        <taxon>Aedes</taxon>
        <taxon>Stegomyia</taxon>
    </lineage>
</organism>
<evidence type="ECO:0000313" key="4">
    <source>
        <dbReference type="Proteomes" id="UP000069940"/>
    </source>
</evidence>
<dbReference type="InterPro" id="IPR000477">
    <property type="entry name" value="RT_dom"/>
</dbReference>
<dbReference type="EnsemblMetazoa" id="AALFPA23_013895.R20161">
    <property type="protein sequence ID" value="AALFPA23_013895.P20161"/>
    <property type="gene ID" value="AALFPA23_013895"/>
</dbReference>
<dbReference type="RefSeq" id="XP_062702015.1">
    <property type="nucleotide sequence ID" value="XM_062846031.1"/>
</dbReference>
<feature type="compositionally biased region" description="Polar residues" evidence="1">
    <location>
        <begin position="748"/>
        <end position="784"/>
    </location>
</feature>
<dbReference type="PANTHER" id="PTHR21301">
    <property type="entry name" value="REVERSE TRANSCRIPTASE"/>
    <property type="match status" value="1"/>
</dbReference>
<dbReference type="RefSeq" id="XP_062702013.1">
    <property type="nucleotide sequence ID" value="XM_062846029.1"/>
</dbReference>
<protein>
    <recommendedName>
        <fullName evidence="2">Reverse transcriptase domain-containing protein</fullName>
    </recommendedName>
</protein>
<feature type="domain" description="Reverse transcriptase" evidence="2">
    <location>
        <begin position="282"/>
        <end position="582"/>
    </location>
</feature>
<dbReference type="PROSITE" id="PS50878">
    <property type="entry name" value="RT_POL"/>
    <property type="match status" value="1"/>
</dbReference>
<dbReference type="Proteomes" id="UP000069940">
    <property type="component" value="Unassembled WGS sequence"/>
</dbReference>
<evidence type="ECO:0000256" key="1">
    <source>
        <dbReference type="SAM" id="MobiDB-lite"/>
    </source>
</evidence>
<evidence type="ECO:0000259" key="2">
    <source>
        <dbReference type="PROSITE" id="PS50878"/>
    </source>
</evidence>
<feature type="region of interest" description="Disordered" evidence="1">
    <location>
        <begin position="973"/>
        <end position="1001"/>
    </location>
</feature>
<dbReference type="Pfam" id="PF26215">
    <property type="entry name" value="HTH_animal"/>
    <property type="match status" value="1"/>
</dbReference>
<reference evidence="4" key="1">
    <citation type="journal article" date="2015" name="Proc. Natl. Acad. Sci. U.S.A.">
        <title>Genome sequence of the Asian Tiger mosquito, Aedes albopictus, reveals insights into its biology, genetics, and evolution.</title>
        <authorList>
            <person name="Chen X.G."/>
            <person name="Jiang X."/>
            <person name="Gu J."/>
            <person name="Xu M."/>
            <person name="Wu Y."/>
            <person name="Deng Y."/>
            <person name="Zhang C."/>
            <person name="Bonizzoni M."/>
            <person name="Dermauw W."/>
            <person name="Vontas J."/>
            <person name="Armbruster P."/>
            <person name="Huang X."/>
            <person name="Yang Y."/>
            <person name="Zhang H."/>
            <person name="He W."/>
            <person name="Peng H."/>
            <person name="Liu Y."/>
            <person name="Wu K."/>
            <person name="Chen J."/>
            <person name="Lirakis M."/>
            <person name="Topalis P."/>
            <person name="Van Leeuwen T."/>
            <person name="Hall A.B."/>
            <person name="Jiang X."/>
            <person name="Thorpe C."/>
            <person name="Mueller R.L."/>
            <person name="Sun C."/>
            <person name="Waterhouse R.M."/>
            <person name="Yan G."/>
            <person name="Tu Z.J."/>
            <person name="Fang X."/>
            <person name="James A.A."/>
        </authorList>
    </citation>
    <scope>NUCLEOTIDE SEQUENCE [LARGE SCALE GENOMIC DNA]</scope>
    <source>
        <strain evidence="4">Foshan</strain>
    </source>
</reference>
<evidence type="ECO:0000313" key="3">
    <source>
        <dbReference type="EnsemblMetazoa" id="AALFPA23_013895.P20159"/>
    </source>
</evidence>
<sequence>MAAVQQSFFGYIDENFGHSTADALRTYASSNKKLANLQSRKTFLIRCRRQGVFPAHIVNSFKCVHELLAENGPFTNKVDRTINRFKKAILNLEIRQTFFKIGQITKELQGLQGNIRDSTSDRVVEEFVATQQQAYNRWLSRKEQQTTRKLTNLVRMPNSTDELEPIYNERAILNATELEVPANTLHLLSLGPKFALPTTSLSQVPFYHLLAATEQILLTNTDKKVQDRNRCKIVNVTQNFIHGFDSMVDTHDSITKFCVAATGTTKKYLREHPEICVLSADKGNRTVVMMRDDYDQKMRTLVNDDTTYERVRSDPTTRYQNGNNSLVKRLKDLKLIDYRTAKELTTNNAVCPRIYGQPKAHKQNLPLRPVIPNVTAPTYNLAKYIANILQSSIHSPYNTASSFEFCDEVNRITLPEGYIMISLDVTSLFTNVPRHLVTRNIIQRWKEVNTHINLDLFLEIVEYCMEASYFCFEGQYYKQVFGTAMGSPLSPIAADIALDSVIAQAMRSLPFEITIFRKYVDDIFMAIPRNTEQQVLQAFNDVEPRIQFTIETEKEQKLAFLDLTVIRNADQSLTTEWYAKPIASGRLLNYKSFHQCKHKINVAKNFIHRVWYLTRNKSTVEIAQIIHQHLTLNNYPRQLINRLLNLYGNKRQLSSLTQRLPTLVAATTPPSRPSCQQSPTPPSLIEITDDAPDNTQSRPSRQPPTPPAILPAVPTPPFCTQPSTSNQIQQQPSTSNQIQQQQPESPCLQPTASSIDVNEHQTSADPNRSINDPSRSTETITEQPETTKIDKIYRAIPYIPALSQRITKILARDYSNIAIATKQTRVIKNLHTQVKHPVNKDDISNVIYKIPCNNCDSCYIGMTTNTLRKRLAGHRSNINRLEKLTNDNNTNTEIAKTSLIETTTALIQHCIETDHRFNLEHTQIIDHSYRQSTLPFLEMCHITNTNHTINRRTDIDRLSTTYAAVLHDIKSRNERNETTTGDSIDERESITPIGHSNQSIS</sequence>
<dbReference type="EnsemblMetazoa" id="AALFPA23_013895.R20159">
    <property type="protein sequence ID" value="AALFPA23_013895.P20159"/>
    <property type="gene ID" value="AALFPA23_013895"/>
</dbReference>
<dbReference type="InterPro" id="IPR058912">
    <property type="entry name" value="HTH_animal"/>
</dbReference>
<dbReference type="PANTHER" id="PTHR21301:SF10">
    <property type="entry name" value="REVERSE TRANSCRIPTASE DOMAIN-CONTAINING PROTEIN"/>
    <property type="match status" value="1"/>
</dbReference>
<feature type="region of interest" description="Disordered" evidence="1">
    <location>
        <begin position="665"/>
        <end position="785"/>
    </location>
</feature>
<dbReference type="InterPro" id="IPR043502">
    <property type="entry name" value="DNA/RNA_pol_sf"/>
</dbReference>
<accession>A0ABM1Z0Q3</accession>
<reference evidence="3" key="2">
    <citation type="submission" date="2025-05" db="UniProtKB">
        <authorList>
            <consortium name="EnsemblMetazoa"/>
        </authorList>
    </citation>
    <scope>IDENTIFICATION</scope>
    <source>
        <strain evidence="3">Foshan</strain>
    </source>
</reference>
<dbReference type="SUPFAM" id="SSF56672">
    <property type="entry name" value="DNA/RNA polymerases"/>
    <property type="match status" value="1"/>
</dbReference>
<keyword evidence="4" id="KW-1185">Reference proteome</keyword>
<feature type="compositionally biased region" description="Pro residues" evidence="1">
    <location>
        <begin position="701"/>
        <end position="719"/>
    </location>
</feature>
<feature type="compositionally biased region" description="Low complexity" evidence="1">
    <location>
        <begin position="720"/>
        <end position="743"/>
    </location>
</feature>
<proteinExistence type="predicted"/>